<feature type="transmembrane region" description="Helical" evidence="23">
    <location>
        <begin position="480"/>
        <end position="505"/>
    </location>
</feature>
<dbReference type="Gene3D" id="1.10.510.10">
    <property type="entry name" value="Transferase(Phosphotransferase) domain 1"/>
    <property type="match status" value="1"/>
</dbReference>
<name>A0A835A449_TETSI</name>
<keyword evidence="16" id="KW-1015">Disulfide bond</keyword>
<evidence type="ECO:0000256" key="3">
    <source>
        <dbReference type="ARBA" id="ARBA00012513"/>
    </source>
</evidence>
<keyword evidence="13 21" id="KW-0067">ATP-binding</keyword>
<dbReference type="InterPro" id="IPR000719">
    <property type="entry name" value="Prot_kinase_dom"/>
</dbReference>
<comment type="caution">
    <text evidence="28">The sequence shown here is derived from an EMBL/GenBank/DDBJ whole genome shotgun (WGS) entry which is preliminary data.</text>
</comment>
<accession>A0A835A449</accession>
<dbReference type="SUPFAM" id="SSF51110">
    <property type="entry name" value="alpha-D-mannose-specific plant lectins"/>
    <property type="match status" value="1"/>
</dbReference>
<dbReference type="InterPro" id="IPR017441">
    <property type="entry name" value="Protein_kinase_ATP_BS"/>
</dbReference>
<evidence type="ECO:0000256" key="10">
    <source>
        <dbReference type="ARBA" id="ARBA00022734"/>
    </source>
</evidence>
<dbReference type="FunFam" id="2.90.10.30:FF:000003">
    <property type="entry name" value="Os04g0303100 protein"/>
    <property type="match status" value="1"/>
</dbReference>
<keyword evidence="5" id="KW-0245">EGF-like domain</keyword>
<dbReference type="FunFam" id="1.10.510.10:FF:000248">
    <property type="entry name" value="S-receptor-like kinase 5"/>
    <property type="match status" value="1"/>
</dbReference>
<dbReference type="PROSITE" id="PS50011">
    <property type="entry name" value="PROTEIN_KINASE_DOM"/>
    <property type="match status" value="1"/>
</dbReference>
<evidence type="ECO:0000256" key="4">
    <source>
        <dbReference type="ARBA" id="ARBA00022527"/>
    </source>
</evidence>
<evidence type="ECO:0000256" key="12">
    <source>
        <dbReference type="ARBA" id="ARBA00022777"/>
    </source>
</evidence>
<evidence type="ECO:0000256" key="8">
    <source>
        <dbReference type="ARBA" id="ARBA00022692"/>
    </source>
</evidence>
<feature type="domain" description="Protein kinase" evidence="25">
    <location>
        <begin position="540"/>
        <end position="813"/>
    </location>
</feature>
<evidence type="ECO:0000256" key="17">
    <source>
        <dbReference type="ARBA" id="ARBA00023170"/>
    </source>
</evidence>
<dbReference type="InterPro" id="IPR011009">
    <property type="entry name" value="Kinase-like_dom_sf"/>
</dbReference>
<dbReference type="FunFam" id="3.30.200.20:FF:000178">
    <property type="entry name" value="serine/threonine-protein kinase PBS1-like"/>
    <property type="match status" value="1"/>
</dbReference>
<evidence type="ECO:0000256" key="18">
    <source>
        <dbReference type="ARBA" id="ARBA00023180"/>
    </source>
</evidence>
<dbReference type="CDD" id="cd14066">
    <property type="entry name" value="STKc_IRAK"/>
    <property type="match status" value="1"/>
</dbReference>
<comment type="subcellular location">
    <subcellularLocation>
        <location evidence="1">Membrane</location>
        <topology evidence="1">Single-pass type I membrane protein</topology>
    </subcellularLocation>
</comment>
<dbReference type="Gene3D" id="2.90.10.30">
    <property type="match status" value="1"/>
</dbReference>
<evidence type="ECO:0000256" key="9">
    <source>
        <dbReference type="ARBA" id="ARBA00022729"/>
    </source>
</evidence>
<dbReference type="PANTHER" id="PTHR47976:SF30">
    <property type="entry name" value="RECEPTOR-LIKE SERINE_THREONINE-PROTEIN KINASE"/>
    <property type="match status" value="1"/>
</dbReference>
<evidence type="ECO:0000256" key="5">
    <source>
        <dbReference type="ARBA" id="ARBA00022536"/>
    </source>
</evidence>
<keyword evidence="29" id="KW-1185">Reference proteome</keyword>
<dbReference type="GO" id="GO:0016020">
    <property type="term" value="C:membrane"/>
    <property type="evidence" value="ECO:0007669"/>
    <property type="project" value="UniProtKB-SubCell"/>
</dbReference>
<keyword evidence="11 21" id="KW-0547">Nucleotide-binding</keyword>
<comment type="catalytic activity">
    <reaction evidence="19">
        <text>L-threonyl-[protein] + ATP = O-phospho-L-threonyl-[protein] + ADP + H(+)</text>
        <dbReference type="Rhea" id="RHEA:46608"/>
        <dbReference type="Rhea" id="RHEA-COMP:11060"/>
        <dbReference type="Rhea" id="RHEA-COMP:11605"/>
        <dbReference type="ChEBI" id="CHEBI:15378"/>
        <dbReference type="ChEBI" id="CHEBI:30013"/>
        <dbReference type="ChEBI" id="CHEBI:30616"/>
        <dbReference type="ChEBI" id="CHEBI:61977"/>
        <dbReference type="ChEBI" id="CHEBI:456216"/>
        <dbReference type="EC" id="2.7.11.1"/>
    </reaction>
</comment>
<evidence type="ECO:0000256" key="1">
    <source>
        <dbReference type="ARBA" id="ARBA00004479"/>
    </source>
</evidence>
<evidence type="ECO:0000259" key="26">
    <source>
        <dbReference type="PROSITE" id="PS50927"/>
    </source>
</evidence>
<sequence length="951" mass="106083">MKLGWRRLCWIWVHLLILLISSVNSIKAQPPSSIDYSPNFYNVSMVRFVLYRDGGGGFGTGFACGFYCNDFLFAVFILQTKNASLIPSGIEFSQVVWSANGNYPVGENATLQLTRADLMLRDGDRTLVWSTNTSGDSIAGLNMTEIGNLVLFDGNNRTVWQSFDHPTDSLLLGQKLVEGQKLTASLSESNWTEGGLHSLSVTSRGLIASIGSSPPQVFYKYMISGLAESIKLRSVIFESGSLSFSASSADPNQPIRYGSKMIVPSSAQYMKFGSDGHLRLYEWAETRWKEVEDLLTRDVGECGYPMVCGNYGICLNGECSCPGATSGDVLYFRQINDWQPELGCSQVIPLSCEASQYHNFLELKDITYFTFTDDLTDTDMETCKQACLKSCSCKAALFRYDENSSIGNCFLPSQLFSLANDVRNNASYKSFAFMKVQISPTVQPPTEPPIVQAPSEPPIVQAPTSEASPTPVPSKKKKGWSLIILGSSLGALFCVFLIIGIWVVIFRKNRDAKEDEEDDLDQVPGVPARFSYTDLKAATENFSRKLGEGGFGSVFEGTLSNGTKVAVKQLYGVGQMKKSFLAEVETIGGIHHVNLVRLIGFCAEKLHRLLVYEYMCNGSLDNWIFHKNQDCVLDWQSRQKIIIDVAKGIAYLHEECRQKIVHLDIKPQNILLDYNFNAKVSDFGLSKLIERDQSQVVTTMRGTPGYMAPEWLSSIITEKVDVYSFGVVVMEILCGRKNLDRSQPEDDMHLLSLFKRKAEEEQLFDLVDKYSEDLQLHATEAVEVMKVAAWCLQSDFTKRPSMSVVVNVLDGLIDVEPDLNYSFSTPPPPQMTTITHNEVELGVSSSLLPSVLSGPSYPRKCSLDEGIEYLFECAIERLERKKVEYVEKIKKKAALIHKSAEEKRAMVEAKRGEDLLKANEVAAKTVQPEMLQRSSLDASEIEILRPDKQRK</sequence>
<dbReference type="GO" id="GO:0030246">
    <property type="term" value="F:carbohydrate binding"/>
    <property type="evidence" value="ECO:0007669"/>
    <property type="project" value="UniProtKB-KW"/>
</dbReference>
<feature type="signal peptide" evidence="24">
    <location>
        <begin position="1"/>
        <end position="28"/>
    </location>
</feature>
<keyword evidence="6" id="KW-0597">Phosphoprotein</keyword>
<evidence type="ECO:0000256" key="19">
    <source>
        <dbReference type="ARBA" id="ARBA00047899"/>
    </source>
</evidence>
<evidence type="ECO:0000256" key="14">
    <source>
        <dbReference type="ARBA" id="ARBA00022989"/>
    </source>
</evidence>
<keyword evidence="18" id="KW-0325">Glycoprotein</keyword>
<keyword evidence="14 23" id="KW-1133">Transmembrane helix</keyword>
<feature type="region of interest" description="Disordered" evidence="22">
    <location>
        <begin position="444"/>
        <end position="472"/>
    </location>
</feature>
<comment type="catalytic activity">
    <reaction evidence="20">
        <text>L-seryl-[protein] + ATP = O-phospho-L-seryl-[protein] + ADP + H(+)</text>
        <dbReference type="Rhea" id="RHEA:17989"/>
        <dbReference type="Rhea" id="RHEA-COMP:9863"/>
        <dbReference type="Rhea" id="RHEA-COMP:11604"/>
        <dbReference type="ChEBI" id="CHEBI:15378"/>
        <dbReference type="ChEBI" id="CHEBI:29999"/>
        <dbReference type="ChEBI" id="CHEBI:30616"/>
        <dbReference type="ChEBI" id="CHEBI:83421"/>
        <dbReference type="ChEBI" id="CHEBI:456216"/>
        <dbReference type="EC" id="2.7.11.1"/>
    </reaction>
</comment>
<dbReference type="Pfam" id="PF00069">
    <property type="entry name" value="Pkinase"/>
    <property type="match status" value="1"/>
</dbReference>
<evidence type="ECO:0000256" key="6">
    <source>
        <dbReference type="ARBA" id="ARBA00022553"/>
    </source>
</evidence>
<keyword evidence="15 23" id="KW-0472">Membrane</keyword>
<dbReference type="InterPro" id="IPR036426">
    <property type="entry name" value="Bulb-type_lectin_dom_sf"/>
</dbReference>
<dbReference type="Gene3D" id="3.30.200.20">
    <property type="entry name" value="Phosphorylase Kinase, domain 1"/>
    <property type="match status" value="1"/>
</dbReference>
<evidence type="ECO:0000256" key="13">
    <source>
        <dbReference type="ARBA" id="ARBA00022840"/>
    </source>
</evidence>
<evidence type="ECO:0000256" key="11">
    <source>
        <dbReference type="ARBA" id="ARBA00022741"/>
    </source>
</evidence>
<evidence type="ECO:0000256" key="20">
    <source>
        <dbReference type="ARBA" id="ARBA00048679"/>
    </source>
</evidence>
<keyword evidence="9 24" id="KW-0732">Signal</keyword>
<dbReference type="EC" id="2.7.11.1" evidence="3"/>
<evidence type="ECO:0000256" key="7">
    <source>
        <dbReference type="ARBA" id="ARBA00022679"/>
    </source>
</evidence>
<evidence type="ECO:0000313" key="28">
    <source>
        <dbReference type="EMBL" id="KAF8413692.1"/>
    </source>
</evidence>
<dbReference type="SUPFAM" id="SSF56112">
    <property type="entry name" value="Protein kinase-like (PK-like)"/>
    <property type="match status" value="1"/>
</dbReference>
<feature type="binding site" evidence="21">
    <location>
        <position position="568"/>
    </location>
    <ligand>
        <name>ATP</name>
        <dbReference type="ChEBI" id="CHEBI:30616"/>
    </ligand>
</feature>
<dbReference type="InterPro" id="IPR001480">
    <property type="entry name" value="Bulb-type_lectin_dom"/>
</dbReference>
<dbReference type="CDD" id="cd00028">
    <property type="entry name" value="B_lectin"/>
    <property type="match status" value="1"/>
</dbReference>
<evidence type="ECO:0000256" key="21">
    <source>
        <dbReference type="PROSITE-ProRule" id="PRU10141"/>
    </source>
</evidence>
<evidence type="ECO:0000259" key="27">
    <source>
        <dbReference type="PROSITE" id="PS50948"/>
    </source>
</evidence>
<dbReference type="PANTHER" id="PTHR47976">
    <property type="entry name" value="G-TYPE LECTIN S-RECEPTOR-LIKE SERINE/THREONINE-PROTEIN KINASE SD2-5"/>
    <property type="match status" value="1"/>
</dbReference>
<evidence type="ECO:0000256" key="16">
    <source>
        <dbReference type="ARBA" id="ARBA00023157"/>
    </source>
</evidence>
<dbReference type="OrthoDB" id="4062651at2759"/>
<feature type="domain" description="Apple" evidence="27">
    <location>
        <begin position="352"/>
        <end position="435"/>
    </location>
</feature>
<dbReference type="OMA" id="ATNWTEG"/>
<keyword evidence="17" id="KW-0675">Receptor</keyword>
<keyword evidence="12" id="KW-0418">Kinase</keyword>
<comment type="similarity">
    <text evidence="2">Belongs to the remorin family.</text>
</comment>
<feature type="domain" description="Bulb-type lectin" evidence="26">
    <location>
        <begin position="47"/>
        <end position="164"/>
    </location>
</feature>
<dbReference type="SMART" id="SM00108">
    <property type="entry name" value="B_lectin"/>
    <property type="match status" value="1"/>
</dbReference>
<keyword evidence="8 23" id="KW-0812">Transmembrane</keyword>
<dbReference type="Pfam" id="PF01453">
    <property type="entry name" value="B_lectin"/>
    <property type="match status" value="1"/>
</dbReference>
<keyword evidence="10" id="KW-0430">Lectin</keyword>
<keyword evidence="4" id="KW-0723">Serine/threonine-protein kinase</keyword>
<reference evidence="28 29" key="1">
    <citation type="submission" date="2020-04" db="EMBL/GenBank/DDBJ databases">
        <title>Plant Genome Project.</title>
        <authorList>
            <person name="Zhang R.-G."/>
        </authorList>
    </citation>
    <scope>NUCLEOTIDE SEQUENCE [LARGE SCALE GENOMIC DNA]</scope>
    <source>
        <strain evidence="28">YNK0</strain>
        <tissue evidence="28">Leaf</tissue>
    </source>
</reference>
<feature type="chain" id="PRO_5032885674" description="non-specific serine/threonine protein kinase" evidence="24">
    <location>
        <begin position="29"/>
        <end position="951"/>
    </location>
</feature>
<dbReference type="InterPro" id="IPR051343">
    <property type="entry name" value="G-type_lectin_kinases/EP1-like"/>
</dbReference>
<evidence type="ECO:0000256" key="23">
    <source>
        <dbReference type="SAM" id="Phobius"/>
    </source>
</evidence>
<evidence type="ECO:0000256" key="2">
    <source>
        <dbReference type="ARBA" id="ARBA00005711"/>
    </source>
</evidence>
<keyword evidence="7" id="KW-0808">Transferase</keyword>
<evidence type="ECO:0000256" key="15">
    <source>
        <dbReference type="ARBA" id="ARBA00023136"/>
    </source>
</evidence>
<dbReference type="PROSITE" id="PS50927">
    <property type="entry name" value="BULB_LECTIN"/>
    <property type="match status" value="1"/>
</dbReference>
<dbReference type="Proteomes" id="UP000655225">
    <property type="component" value="Unassembled WGS sequence"/>
</dbReference>
<dbReference type="InterPro" id="IPR008271">
    <property type="entry name" value="Ser/Thr_kinase_AS"/>
</dbReference>
<dbReference type="PROSITE" id="PS00108">
    <property type="entry name" value="PROTEIN_KINASE_ST"/>
    <property type="match status" value="1"/>
</dbReference>
<dbReference type="InterPro" id="IPR005516">
    <property type="entry name" value="Remorin_C"/>
</dbReference>
<gene>
    <name evidence="28" type="ORF">HHK36_001684</name>
</gene>
<protein>
    <recommendedName>
        <fullName evidence="3">non-specific serine/threonine protein kinase</fullName>
        <ecNumber evidence="3">2.7.11.1</ecNumber>
    </recommendedName>
</protein>
<dbReference type="InterPro" id="IPR003609">
    <property type="entry name" value="Pan_app"/>
</dbReference>
<dbReference type="EMBL" id="JABCRI010000001">
    <property type="protein sequence ID" value="KAF8413692.1"/>
    <property type="molecule type" value="Genomic_DNA"/>
</dbReference>
<dbReference type="PROSITE" id="PS00107">
    <property type="entry name" value="PROTEIN_KINASE_ATP"/>
    <property type="match status" value="1"/>
</dbReference>
<evidence type="ECO:0000256" key="24">
    <source>
        <dbReference type="SAM" id="SignalP"/>
    </source>
</evidence>
<evidence type="ECO:0000256" key="22">
    <source>
        <dbReference type="SAM" id="MobiDB-lite"/>
    </source>
</evidence>
<dbReference type="PROSITE" id="PS50948">
    <property type="entry name" value="PAN"/>
    <property type="match status" value="1"/>
</dbReference>
<dbReference type="SMART" id="SM00220">
    <property type="entry name" value="S_TKc"/>
    <property type="match status" value="1"/>
</dbReference>
<evidence type="ECO:0000313" key="29">
    <source>
        <dbReference type="Proteomes" id="UP000655225"/>
    </source>
</evidence>
<organism evidence="28 29">
    <name type="scientific">Tetracentron sinense</name>
    <name type="common">Spur-leaf</name>
    <dbReference type="NCBI Taxonomy" id="13715"/>
    <lineage>
        <taxon>Eukaryota</taxon>
        <taxon>Viridiplantae</taxon>
        <taxon>Streptophyta</taxon>
        <taxon>Embryophyta</taxon>
        <taxon>Tracheophyta</taxon>
        <taxon>Spermatophyta</taxon>
        <taxon>Magnoliopsida</taxon>
        <taxon>Trochodendrales</taxon>
        <taxon>Trochodendraceae</taxon>
        <taxon>Tetracentron</taxon>
    </lineage>
</organism>
<dbReference type="GO" id="GO:0005524">
    <property type="term" value="F:ATP binding"/>
    <property type="evidence" value="ECO:0007669"/>
    <property type="project" value="UniProtKB-UniRule"/>
</dbReference>
<dbReference type="GO" id="GO:0004674">
    <property type="term" value="F:protein serine/threonine kinase activity"/>
    <property type="evidence" value="ECO:0007669"/>
    <property type="project" value="UniProtKB-KW"/>
</dbReference>
<dbReference type="Pfam" id="PF03763">
    <property type="entry name" value="Remorin_C"/>
    <property type="match status" value="1"/>
</dbReference>
<dbReference type="AlphaFoldDB" id="A0A835A449"/>
<dbReference type="Pfam" id="PF08276">
    <property type="entry name" value="PAN_2"/>
    <property type="match status" value="1"/>
</dbReference>
<evidence type="ECO:0000259" key="25">
    <source>
        <dbReference type="PROSITE" id="PS50011"/>
    </source>
</evidence>
<proteinExistence type="inferred from homology"/>